<dbReference type="OrthoDB" id="4420778at2"/>
<dbReference type="EMBL" id="CP019688">
    <property type="protein sequence ID" value="AQQ14276.1"/>
    <property type="molecule type" value="Genomic_DNA"/>
</dbReference>
<protein>
    <submittedName>
        <fullName evidence="3">Helix-turn-helix protein</fullName>
    </submittedName>
</protein>
<evidence type="ECO:0000259" key="2">
    <source>
        <dbReference type="SMART" id="SM00530"/>
    </source>
</evidence>
<dbReference type="CDD" id="cd00093">
    <property type="entry name" value="HTH_XRE"/>
    <property type="match status" value="1"/>
</dbReference>
<evidence type="ECO:0000313" key="4">
    <source>
        <dbReference type="Proteomes" id="UP000217209"/>
    </source>
</evidence>
<feature type="domain" description="HTH cro/C1-type" evidence="2">
    <location>
        <begin position="27"/>
        <end position="82"/>
    </location>
</feature>
<dbReference type="AlphaFoldDB" id="A0A1Q2HTV0"/>
<dbReference type="SMART" id="SM00530">
    <property type="entry name" value="HTH_XRE"/>
    <property type="match status" value="1"/>
</dbReference>
<sequence>MSPRNQPRNKQGKAASDNPTLVRLGEQIAAQRREVGRLQQDVADAAGVSRSTLHTIEHGGAGVRWEKVVAVAEELGLQMGFGPQPESALAVDKPSEERVNWA</sequence>
<dbReference type="SUPFAM" id="SSF47413">
    <property type="entry name" value="lambda repressor-like DNA-binding domains"/>
    <property type="match status" value="1"/>
</dbReference>
<dbReference type="GO" id="GO:0003677">
    <property type="term" value="F:DNA binding"/>
    <property type="evidence" value="ECO:0007669"/>
    <property type="project" value="InterPro"/>
</dbReference>
<feature type="region of interest" description="Disordered" evidence="1">
    <location>
        <begin position="81"/>
        <end position="102"/>
    </location>
</feature>
<feature type="compositionally biased region" description="Basic and acidic residues" evidence="1">
    <location>
        <begin position="93"/>
        <end position="102"/>
    </location>
</feature>
<dbReference type="KEGG" id="cgv:CGLAU_01425"/>
<evidence type="ECO:0000313" key="3">
    <source>
        <dbReference type="EMBL" id="AQQ14276.1"/>
    </source>
</evidence>
<proteinExistence type="predicted"/>
<name>A0A1Q2HTV0_9CORY</name>
<dbReference type="Pfam" id="PF13560">
    <property type="entry name" value="HTH_31"/>
    <property type="match status" value="1"/>
</dbReference>
<dbReference type="Proteomes" id="UP000217209">
    <property type="component" value="Chromosome"/>
</dbReference>
<evidence type="ECO:0000256" key="1">
    <source>
        <dbReference type="SAM" id="MobiDB-lite"/>
    </source>
</evidence>
<gene>
    <name evidence="3" type="ORF">CGLAU_01425</name>
</gene>
<dbReference type="InterPro" id="IPR010982">
    <property type="entry name" value="Lambda_DNA-bd_dom_sf"/>
</dbReference>
<accession>A0A1Q2HTV0</accession>
<feature type="region of interest" description="Disordered" evidence="1">
    <location>
        <begin position="1"/>
        <end position="20"/>
    </location>
</feature>
<reference evidence="3 4" key="1">
    <citation type="submission" date="2016-12" db="EMBL/GenBank/DDBJ databases">
        <authorList>
            <person name="Song W.-J."/>
            <person name="Kurnit D.M."/>
        </authorList>
    </citation>
    <scope>NUCLEOTIDE SEQUENCE [LARGE SCALE GENOMIC DNA]</scope>
    <source>
        <strain evidence="3 4">DSM 30827</strain>
    </source>
</reference>
<dbReference type="RefSeq" id="WP_095659146.1">
    <property type="nucleotide sequence ID" value="NZ_CALTZW010000011.1"/>
</dbReference>
<dbReference type="InterPro" id="IPR001387">
    <property type="entry name" value="Cro/C1-type_HTH"/>
</dbReference>
<keyword evidence="4" id="KW-1185">Reference proteome</keyword>
<dbReference type="Gene3D" id="1.10.260.40">
    <property type="entry name" value="lambda repressor-like DNA-binding domains"/>
    <property type="match status" value="1"/>
</dbReference>
<organism evidence="3 4">
    <name type="scientific">Corynebacterium glaucum</name>
    <dbReference type="NCBI Taxonomy" id="187491"/>
    <lineage>
        <taxon>Bacteria</taxon>
        <taxon>Bacillati</taxon>
        <taxon>Actinomycetota</taxon>
        <taxon>Actinomycetes</taxon>
        <taxon>Mycobacteriales</taxon>
        <taxon>Corynebacteriaceae</taxon>
        <taxon>Corynebacterium</taxon>
    </lineage>
</organism>